<accession>A0A0F8W1W0</accession>
<protein>
    <submittedName>
        <fullName evidence="1">Uncharacterized protein</fullName>
    </submittedName>
</protein>
<organism evidence="1">
    <name type="scientific">marine sediment metagenome</name>
    <dbReference type="NCBI Taxonomy" id="412755"/>
    <lineage>
        <taxon>unclassified sequences</taxon>
        <taxon>metagenomes</taxon>
        <taxon>ecological metagenomes</taxon>
    </lineage>
</organism>
<comment type="caution">
    <text evidence="1">The sequence shown here is derived from an EMBL/GenBank/DDBJ whole genome shotgun (WGS) entry which is preliminary data.</text>
</comment>
<feature type="non-terminal residue" evidence="1">
    <location>
        <position position="1"/>
    </location>
</feature>
<gene>
    <name evidence="1" type="ORF">LCGC14_3122410</name>
</gene>
<name>A0A0F8W1W0_9ZZZZ</name>
<sequence length="35" mass="3822">TNGQQLNLFFRLTMPTEITSSEEHSATVTIVATSP</sequence>
<dbReference type="AlphaFoldDB" id="A0A0F8W1W0"/>
<evidence type="ECO:0000313" key="1">
    <source>
        <dbReference type="EMBL" id="KKK50697.1"/>
    </source>
</evidence>
<proteinExistence type="predicted"/>
<reference evidence="1" key="1">
    <citation type="journal article" date="2015" name="Nature">
        <title>Complex archaea that bridge the gap between prokaryotes and eukaryotes.</title>
        <authorList>
            <person name="Spang A."/>
            <person name="Saw J.H."/>
            <person name="Jorgensen S.L."/>
            <person name="Zaremba-Niedzwiedzka K."/>
            <person name="Martijn J."/>
            <person name="Lind A.E."/>
            <person name="van Eijk R."/>
            <person name="Schleper C."/>
            <person name="Guy L."/>
            <person name="Ettema T.J."/>
        </authorList>
    </citation>
    <scope>NUCLEOTIDE SEQUENCE</scope>
</reference>
<dbReference type="EMBL" id="LAZR01067886">
    <property type="protein sequence ID" value="KKK50697.1"/>
    <property type="molecule type" value="Genomic_DNA"/>
</dbReference>